<keyword evidence="4 6" id="KW-1133">Transmembrane helix</keyword>
<dbReference type="GO" id="GO:0016020">
    <property type="term" value="C:membrane"/>
    <property type="evidence" value="ECO:0007669"/>
    <property type="project" value="UniProtKB-SubCell"/>
</dbReference>
<evidence type="ECO:0000313" key="8">
    <source>
        <dbReference type="EMBL" id="MBB5693408.1"/>
    </source>
</evidence>
<comment type="similarity">
    <text evidence="2">Belongs to the drug/metabolite transporter (DMT) superfamily. 10 TMS drug/metabolite exporter (DME) (TC 2.A.7.3) family.</text>
</comment>
<evidence type="ECO:0000256" key="1">
    <source>
        <dbReference type="ARBA" id="ARBA00004141"/>
    </source>
</evidence>
<dbReference type="RefSeq" id="WP_246418155.1">
    <property type="nucleotide sequence ID" value="NZ_JACIJD010000005.1"/>
</dbReference>
<feature type="domain" description="EamA" evidence="7">
    <location>
        <begin position="19"/>
        <end position="149"/>
    </location>
</feature>
<reference evidence="8 9" key="1">
    <citation type="submission" date="2020-08" db="EMBL/GenBank/DDBJ databases">
        <title>Genomic Encyclopedia of Type Strains, Phase IV (KMG-IV): sequencing the most valuable type-strain genomes for metagenomic binning, comparative biology and taxonomic classification.</title>
        <authorList>
            <person name="Goeker M."/>
        </authorList>
    </citation>
    <scope>NUCLEOTIDE SEQUENCE [LARGE SCALE GENOMIC DNA]</scope>
    <source>
        <strain evidence="8 9">DSM 25622</strain>
    </source>
</reference>
<feature type="transmembrane region" description="Helical" evidence="6">
    <location>
        <begin position="157"/>
        <end position="177"/>
    </location>
</feature>
<dbReference type="InterPro" id="IPR037185">
    <property type="entry name" value="EmrE-like"/>
</dbReference>
<protein>
    <submittedName>
        <fullName evidence="8">Drug/metabolite transporter (DMT)-like permease</fullName>
    </submittedName>
</protein>
<feature type="transmembrane region" description="Helical" evidence="6">
    <location>
        <begin position="219"/>
        <end position="241"/>
    </location>
</feature>
<comment type="caution">
    <text evidence="8">The sequence shown here is derived from an EMBL/GenBank/DDBJ whole genome shotgun (WGS) entry which is preliminary data.</text>
</comment>
<evidence type="ECO:0000256" key="5">
    <source>
        <dbReference type="ARBA" id="ARBA00023136"/>
    </source>
</evidence>
<dbReference type="EMBL" id="JACIJD010000005">
    <property type="protein sequence ID" value="MBB5693408.1"/>
    <property type="molecule type" value="Genomic_DNA"/>
</dbReference>
<accession>A0A840XXA0</accession>
<feature type="transmembrane region" description="Helical" evidence="6">
    <location>
        <begin position="274"/>
        <end position="291"/>
    </location>
</feature>
<evidence type="ECO:0000256" key="4">
    <source>
        <dbReference type="ARBA" id="ARBA00022989"/>
    </source>
</evidence>
<feature type="transmembrane region" description="Helical" evidence="6">
    <location>
        <begin position="133"/>
        <end position="151"/>
    </location>
</feature>
<evidence type="ECO:0000256" key="6">
    <source>
        <dbReference type="SAM" id="Phobius"/>
    </source>
</evidence>
<name>A0A840XXA0_9PROT</name>
<sequence>MPDETRGQRAARARAIGCVTASAGLFALAAAAVKGLQGAVPLSELVFFRNLLALPAILVLAALTAPGGLRAALRTRHPARHVERMVGGLMGMYGSFFGYAHLPLATVTALNFTMPLFLTGLSVLLLRERVGWARLGVVLVGFAGVLLMVQPGGGGPLHPLAVGSVLAGALGWAYAMVSIRRMGEAGEAGITIVLWFAIGAALVSGLAALPGWVHPTPGQWGLLLVVGLVSVGAQLLMTAAYRSADTTLLAPFEYSAILWTTSIGVLLWGEVPDLWDLAGFLLLAGAGLALWRMEVSRAPA</sequence>
<evidence type="ECO:0000256" key="2">
    <source>
        <dbReference type="ARBA" id="ARBA00009853"/>
    </source>
</evidence>
<keyword evidence="9" id="KW-1185">Reference proteome</keyword>
<keyword evidence="5 6" id="KW-0472">Membrane</keyword>
<comment type="subcellular location">
    <subcellularLocation>
        <location evidence="1">Membrane</location>
        <topology evidence="1">Multi-pass membrane protein</topology>
    </subcellularLocation>
</comment>
<evidence type="ECO:0000256" key="3">
    <source>
        <dbReference type="ARBA" id="ARBA00022692"/>
    </source>
</evidence>
<dbReference type="SUPFAM" id="SSF103481">
    <property type="entry name" value="Multidrug resistance efflux transporter EmrE"/>
    <property type="match status" value="2"/>
</dbReference>
<dbReference type="Pfam" id="PF00892">
    <property type="entry name" value="EamA"/>
    <property type="match status" value="2"/>
</dbReference>
<dbReference type="InterPro" id="IPR000620">
    <property type="entry name" value="EamA_dom"/>
</dbReference>
<proteinExistence type="inferred from homology"/>
<feature type="transmembrane region" description="Helical" evidence="6">
    <location>
        <begin position="108"/>
        <end position="126"/>
    </location>
</feature>
<gene>
    <name evidence="8" type="ORF">FHS87_001437</name>
</gene>
<keyword evidence="3 6" id="KW-0812">Transmembrane</keyword>
<organism evidence="8 9">
    <name type="scientific">Muricoccus pecuniae</name>
    <dbReference type="NCBI Taxonomy" id="693023"/>
    <lineage>
        <taxon>Bacteria</taxon>
        <taxon>Pseudomonadati</taxon>
        <taxon>Pseudomonadota</taxon>
        <taxon>Alphaproteobacteria</taxon>
        <taxon>Acetobacterales</taxon>
        <taxon>Roseomonadaceae</taxon>
        <taxon>Muricoccus</taxon>
    </lineage>
</organism>
<feature type="transmembrane region" description="Helical" evidence="6">
    <location>
        <begin position="189"/>
        <end position="213"/>
    </location>
</feature>
<dbReference type="PANTHER" id="PTHR22911:SF6">
    <property type="entry name" value="SOLUTE CARRIER FAMILY 35 MEMBER G1"/>
    <property type="match status" value="1"/>
</dbReference>
<dbReference type="Proteomes" id="UP000580654">
    <property type="component" value="Unassembled WGS sequence"/>
</dbReference>
<feature type="transmembrane region" description="Helical" evidence="6">
    <location>
        <begin position="85"/>
        <end position="102"/>
    </location>
</feature>
<dbReference type="AlphaFoldDB" id="A0A840XXA0"/>
<feature type="transmembrane region" description="Helical" evidence="6">
    <location>
        <begin position="248"/>
        <end position="268"/>
    </location>
</feature>
<dbReference type="PANTHER" id="PTHR22911">
    <property type="entry name" value="ACYL-MALONYL CONDENSING ENZYME-RELATED"/>
    <property type="match status" value="1"/>
</dbReference>
<feature type="transmembrane region" description="Helical" evidence="6">
    <location>
        <begin position="47"/>
        <end position="73"/>
    </location>
</feature>
<evidence type="ECO:0000313" key="9">
    <source>
        <dbReference type="Proteomes" id="UP000580654"/>
    </source>
</evidence>
<evidence type="ECO:0000259" key="7">
    <source>
        <dbReference type="Pfam" id="PF00892"/>
    </source>
</evidence>
<feature type="domain" description="EamA" evidence="7">
    <location>
        <begin position="164"/>
        <end position="284"/>
    </location>
</feature>